<dbReference type="Proteomes" id="UP000257109">
    <property type="component" value="Unassembled WGS sequence"/>
</dbReference>
<accession>A0A371F5X2</accession>
<organism evidence="2 3">
    <name type="scientific">Mucuna pruriens</name>
    <name type="common">Velvet bean</name>
    <name type="synonym">Dolichos pruriens</name>
    <dbReference type="NCBI Taxonomy" id="157652"/>
    <lineage>
        <taxon>Eukaryota</taxon>
        <taxon>Viridiplantae</taxon>
        <taxon>Streptophyta</taxon>
        <taxon>Embryophyta</taxon>
        <taxon>Tracheophyta</taxon>
        <taxon>Spermatophyta</taxon>
        <taxon>Magnoliopsida</taxon>
        <taxon>eudicotyledons</taxon>
        <taxon>Gunneridae</taxon>
        <taxon>Pentapetalae</taxon>
        <taxon>rosids</taxon>
        <taxon>fabids</taxon>
        <taxon>Fabales</taxon>
        <taxon>Fabaceae</taxon>
        <taxon>Papilionoideae</taxon>
        <taxon>50 kb inversion clade</taxon>
        <taxon>NPAAA clade</taxon>
        <taxon>indigoferoid/millettioid clade</taxon>
        <taxon>Phaseoleae</taxon>
        <taxon>Mucuna</taxon>
    </lineage>
</organism>
<protein>
    <submittedName>
        <fullName evidence="2">Photosystem I P700 chlorophyll a apoprotein A2</fullName>
    </submittedName>
</protein>
<gene>
    <name evidence="2" type="primary">psaB</name>
    <name evidence="2" type="ORF">CR513_46701</name>
</gene>
<dbReference type="GO" id="GO:0009535">
    <property type="term" value="C:chloroplast thylakoid membrane"/>
    <property type="evidence" value="ECO:0007669"/>
    <property type="project" value="TreeGrafter"/>
</dbReference>
<name>A0A371F5X2_MUCPR</name>
<evidence type="ECO:0000256" key="1">
    <source>
        <dbReference type="SAM" id="SignalP"/>
    </source>
</evidence>
<feature type="non-terminal residue" evidence="2">
    <location>
        <position position="1"/>
    </location>
</feature>
<evidence type="ECO:0000313" key="2">
    <source>
        <dbReference type="EMBL" id="RDX73659.1"/>
    </source>
</evidence>
<dbReference type="SUPFAM" id="SSF81558">
    <property type="entry name" value="Photosystem I subunits PsaA/PsaB"/>
    <property type="match status" value="1"/>
</dbReference>
<dbReference type="AlphaFoldDB" id="A0A371F5X2"/>
<dbReference type="InterPro" id="IPR001280">
    <property type="entry name" value="PSI_PsaA/B"/>
</dbReference>
<keyword evidence="3" id="KW-1185">Reference proteome</keyword>
<dbReference type="Pfam" id="PF00223">
    <property type="entry name" value="PsaA_PsaB"/>
    <property type="match status" value="1"/>
</dbReference>
<dbReference type="PRINTS" id="PR00257">
    <property type="entry name" value="PHOTSYSPSAAB"/>
</dbReference>
<proteinExistence type="predicted"/>
<feature type="signal peptide" evidence="1">
    <location>
        <begin position="1"/>
        <end position="16"/>
    </location>
</feature>
<dbReference type="PANTHER" id="PTHR30128:SF19">
    <property type="entry name" value="PHOTOSYSTEM I P700 CHLOROPHYLL A APOPROTEIN A1-RELATED"/>
    <property type="match status" value="1"/>
</dbReference>
<feature type="chain" id="PRO_5016894362" evidence="1">
    <location>
        <begin position="17"/>
        <end position="112"/>
    </location>
</feature>
<dbReference type="GO" id="GO:0015979">
    <property type="term" value="P:photosynthesis"/>
    <property type="evidence" value="ECO:0007669"/>
    <property type="project" value="InterPro"/>
</dbReference>
<comment type="caution">
    <text evidence="2">The sequence shown here is derived from an EMBL/GenBank/DDBJ whole genome shotgun (WGS) entry which is preliminary data.</text>
</comment>
<reference evidence="2" key="1">
    <citation type="submission" date="2018-05" db="EMBL/GenBank/DDBJ databases">
        <title>Draft genome of Mucuna pruriens seed.</title>
        <authorList>
            <person name="Nnadi N.E."/>
            <person name="Vos R."/>
            <person name="Hasami M.H."/>
            <person name="Devisetty U.K."/>
            <person name="Aguiy J.C."/>
        </authorList>
    </citation>
    <scope>NUCLEOTIDE SEQUENCE [LARGE SCALE GENOMIC DNA]</scope>
    <source>
        <strain evidence="2">JCA_2017</strain>
    </source>
</reference>
<dbReference type="STRING" id="157652.A0A371F5X2"/>
<dbReference type="EMBL" id="QJKJ01010447">
    <property type="protein sequence ID" value="RDX73659.1"/>
    <property type="molecule type" value="Genomic_DNA"/>
</dbReference>
<evidence type="ECO:0000313" key="3">
    <source>
        <dbReference type="Proteomes" id="UP000257109"/>
    </source>
</evidence>
<dbReference type="OrthoDB" id="1922514at2759"/>
<sequence>MAAWFIIMVQIAQIDVFFICGRERPHTCGTSLFLTIGSGDFLVHHAITLGLHTTAFILVKGALDAHSSKLMPNKKDFSYSFSYNDLERGGTCDISACDMFYLPVFWMLNTSG</sequence>
<dbReference type="Gene3D" id="1.20.1130.10">
    <property type="entry name" value="Photosystem I PsaA/PsaB"/>
    <property type="match status" value="1"/>
</dbReference>
<dbReference type="PANTHER" id="PTHR30128">
    <property type="entry name" value="OUTER MEMBRANE PROTEIN, OMPA-RELATED"/>
    <property type="match status" value="1"/>
</dbReference>
<keyword evidence="1" id="KW-0732">Signal</keyword>
<dbReference type="InterPro" id="IPR036408">
    <property type="entry name" value="PSI_PsaA/B_sf"/>
</dbReference>